<dbReference type="EMBL" id="CAJQZP010000631">
    <property type="protein sequence ID" value="CAG4973142.1"/>
    <property type="molecule type" value="Genomic_DNA"/>
</dbReference>
<proteinExistence type="predicted"/>
<name>A0A8S3WPB5_PARAO</name>
<protein>
    <submittedName>
        <fullName evidence="3">(apollo) hypothetical protein</fullName>
    </submittedName>
</protein>
<keyword evidence="4" id="KW-1185">Reference proteome</keyword>
<feature type="region of interest" description="Disordered" evidence="1">
    <location>
        <begin position="56"/>
        <end position="78"/>
    </location>
</feature>
<keyword evidence="2" id="KW-0812">Transmembrane</keyword>
<gene>
    <name evidence="3" type="ORF">PAPOLLO_LOCUS8704</name>
</gene>
<evidence type="ECO:0000256" key="1">
    <source>
        <dbReference type="SAM" id="MobiDB-lite"/>
    </source>
</evidence>
<dbReference type="Proteomes" id="UP000691718">
    <property type="component" value="Unassembled WGS sequence"/>
</dbReference>
<accession>A0A8S3WPB5</accession>
<reference evidence="3" key="1">
    <citation type="submission" date="2021-04" db="EMBL/GenBank/DDBJ databases">
        <authorList>
            <person name="Tunstrom K."/>
        </authorList>
    </citation>
    <scope>NUCLEOTIDE SEQUENCE</scope>
</reference>
<evidence type="ECO:0000313" key="4">
    <source>
        <dbReference type="Proteomes" id="UP000691718"/>
    </source>
</evidence>
<keyword evidence="2" id="KW-0472">Membrane</keyword>
<comment type="caution">
    <text evidence="3">The sequence shown here is derived from an EMBL/GenBank/DDBJ whole genome shotgun (WGS) entry which is preliminary data.</text>
</comment>
<sequence length="78" mass="8879">MKRLAMTTAMQLNVFVSHIPMMTTPFILGVITTPIPNAPRLKNRVVTWKTYQALDMPDRPSTSQADDILPKNQRKLQV</sequence>
<feature type="transmembrane region" description="Helical" evidence="2">
    <location>
        <begin position="12"/>
        <end position="31"/>
    </location>
</feature>
<evidence type="ECO:0000256" key="2">
    <source>
        <dbReference type="SAM" id="Phobius"/>
    </source>
</evidence>
<organism evidence="3 4">
    <name type="scientific">Parnassius apollo</name>
    <name type="common">Apollo butterfly</name>
    <name type="synonym">Papilio apollo</name>
    <dbReference type="NCBI Taxonomy" id="110799"/>
    <lineage>
        <taxon>Eukaryota</taxon>
        <taxon>Metazoa</taxon>
        <taxon>Ecdysozoa</taxon>
        <taxon>Arthropoda</taxon>
        <taxon>Hexapoda</taxon>
        <taxon>Insecta</taxon>
        <taxon>Pterygota</taxon>
        <taxon>Neoptera</taxon>
        <taxon>Endopterygota</taxon>
        <taxon>Lepidoptera</taxon>
        <taxon>Glossata</taxon>
        <taxon>Ditrysia</taxon>
        <taxon>Papilionoidea</taxon>
        <taxon>Papilionidae</taxon>
        <taxon>Parnassiinae</taxon>
        <taxon>Parnassini</taxon>
        <taxon>Parnassius</taxon>
        <taxon>Parnassius</taxon>
    </lineage>
</organism>
<keyword evidence="2" id="KW-1133">Transmembrane helix</keyword>
<evidence type="ECO:0000313" key="3">
    <source>
        <dbReference type="EMBL" id="CAG4973142.1"/>
    </source>
</evidence>
<dbReference type="AlphaFoldDB" id="A0A8S3WPB5"/>